<dbReference type="WBParaSite" id="L893_g19974.t1">
    <property type="protein sequence ID" value="L893_g19974.t1"/>
    <property type="gene ID" value="L893_g19974"/>
</dbReference>
<dbReference type="Proteomes" id="UP000095287">
    <property type="component" value="Unplaced"/>
</dbReference>
<name>A0A1I7YUY0_9BILA</name>
<protein>
    <submittedName>
        <fullName evidence="2">NAD-specific glutamate dehydrogenase</fullName>
    </submittedName>
</protein>
<evidence type="ECO:0000313" key="1">
    <source>
        <dbReference type="Proteomes" id="UP000095287"/>
    </source>
</evidence>
<accession>A0A1I7YUY0</accession>
<sequence>GVDHQAVGFEVAALDRHLLREGGDAADHVFLVQQVVELAVLELGFAAVVGAVLVVGDDPDDAFAPFQAGLDRGQQGFLEVGVGIGATGLACQGQGIDAVAELGVGAGAAPQGVVVEEPLGVPGLGHFEGDAQGRLAHAFQAELAVDGLVVAEELLQARRPFDAHRQQVLAVDELDEGVDHFAPGGGVVDVVLAPGRIQAHVEHVVQGPLFIVACHQAEAAVGHLLRDQYLVVEIAGGGDGTARAAVDMVAAIERVDAHLGGTLVTGQQQALLFAHLAQAHAPRPAGQAATADR</sequence>
<organism evidence="1 2">
    <name type="scientific">Steinernema glaseri</name>
    <dbReference type="NCBI Taxonomy" id="37863"/>
    <lineage>
        <taxon>Eukaryota</taxon>
        <taxon>Metazoa</taxon>
        <taxon>Ecdysozoa</taxon>
        <taxon>Nematoda</taxon>
        <taxon>Chromadorea</taxon>
        <taxon>Rhabditida</taxon>
        <taxon>Tylenchina</taxon>
        <taxon>Panagrolaimomorpha</taxon>
        <taxon>Strongyloidoidea</taxon>
        <taxon>Steinernematidae</taxon>
        <taxon>Steinernema</taxon>
    </lineage>
</organism>
<keyword evidence="1" id="KW-1185">Reference proteome</keyword>
<evidence type="ECO:0000313" key="2">
    <source>
        <dbReference type="WBParaSite" id="L893_g19974.t1"/>
    </source>
</evidence>
<proteinExistence type="predicted"/>
<dbReference type="AlphaFoldDB" id="A0A1I7YUY0"/>
<reference evidence="2" key="1">
    <citation type="submission" date="2016-11" db="UniProtKB">
        <authorList>
            <consortium name="WormBaseParasite"/>
        </authorList>
    </citation>
    <scope>IDENTIFICATION</scope>
</reference>